<keyword evidence="1" id="KW-0812">Transmembrane</keyword>
<keyword evidence="1" id="KW-0472">Membrane</keyword>
<dbReference type="EMBL" id="LBTJ01000001">
    <property type="protein sequence ID" value="KKQ38907.1"/>
    <property type="molecule type" value="Genomic_DNA"/>
</dbReference>
<protein>
    <submittedName>
        <fullName evidence="2">Uncharacterized protein</fullName>
    </submittedName>
</protein>
<comment type="caution">
    <text evidence="2">The sequence shown here is derived from an EMBL/GenBank/DDBJ whole genome shotgun (WGS) entry which is preliminary data.</text>
</comment>
<sequence>MHKKKKTKLYILIAVSMVFSFSIMRSLTPHVFVANTPTLNPDFMSTLQKSPIAVFAYLGNIQEDATLKDHLETAKIPQATPPKGTNYTSIAKGVYASEGGENEKRYIKIEKGTKLEIHTLVLSDGRTVKVYVPVE</sequence>
<evidence type="ECO:0000256" key="1">
    <source>
        <dbReference type="SAM" id="Phobius"/>
    </source>
</evidence>
<proteinExistence type="predicted"/>
<gene>
    <name evidence="2" type="ORF">US54_C0001G0032</name>
</gene>
<dbReference type="Proteomes" id="UP000034471">
    <property type="component" value="Unassembled WGS sequence"/>
</dbReference>
<reference evidence="2 3" key="1">
    <citation type="journal article" date="2015" name="Nature">
        <title>rRNA introns, odd ribosomes, and small enigmatic genomes across a large radiation of phyla.</title>
        <authorList>
            <person name="Brown C.T."/>
            <person name="Hug L.A."/>
            <person name="Thomas B.C."/>
            <person name="Sharon I."/>
            <person name="Castelle C.J."/>
            <person name="Singh A."/>
            <person name="Wilkins M.J."/>
            <person name="Williams K.H."/>
            <person name="Banfield J.F."/>
        </authorList>
    </citation>
    <scope>NUCLEOTIDE SEQUENCE [LARGE SCALE GENOMIC DNA]</scope>
</reference>
<dbReference type="AlphaFoldDB" id="A0A0G0H9U2"/>
<feature type="transmembrane region" description="Helical" evidence="1">
    <location>
        <begin position="9"/>
        <end position="27"/>
    </location>
</feature>
<evidence type="ECO:0000313" key="2">
    <source>
        <dbReference type="EMBL" id="KKQ38907.1"/>
    </source>
</evidence>
<dbReference type="STRING" id="1618481.US54_C0001G0032"/>
<organism evidence="2 3">
    <name type="scientific">Candidatus Roizmanbacteria bacterium GW2011_GWA2_37_7</name>
    <dbReference type="NCBI Taxonomy" id="1618481"/>
    <lineage>
        <taxon>Bacteria</taxon>
        <taxon>Candidatus Roizmaniibacteriota</taxon>
    </lineage>
</organism>
<accession>A0A0G0H9U2</accession>
<name>A0A0G0H9U2_9BACT</name>
<keyword evidence="1" id="KW-1133">Transmembrane helix</keyword>
<evidence type="ECO:0000313" key="3">
    <source>
        <dbReference type="Proteomes" id="UP000034471"/>
    </source>
</evidence>